<accession>A0AAJ4SIP0</accession>
<comment type="caution">
    <text evidence="3">The sequence shown here is derived from an EMBL/GenBank/DDBJ whole genome shotgun (WGS) entry which is preliminary data.</text>
</comment>
<dbReference type="Pfam" id="PF18994">
    <property type="entry name" value="Prophage_tailD1"/>
    <property type="match status" value="1"/>
</dbReference>
<feature type="domain" description="Prophage endopeptidase tail N-terminal" evidence="2">
    <location>
        <begin position="4"/>
        <end position="89"/>
    </location>
</feature>
<feature type="domain" description="Tail spike" evidence="1">
    <location>
        <begin position="114"/>
        <end position="481"/>
    </location>
</feature>
<evidence type="ECO:0000259" key="2">
    <source>
        <dbReference type="Pfam" id="PF18994"/>
    </source>
</evidence>
<protein>
    <submittedName>
        <fullName evidence="3">Peptidase</fullName>
    </submittedName>
</protein>
<gene>
    <name evidence="3" type="ORF">CD117_04030</name>
</gene>
<evidence type="ECO:0000313" key="3">
    <source>
        <dbReference type="EMBL" id="RTX73763.1"/>
    </source>
</evidence>
<dbReference type="EMBL" id="RXWV01000023">
    <property type="protein sequence ID" value="RTX73763.1"/>
    <property type="molecule type" value="Genomic_DNA"/>
</dbReference>
<name>A0AAJ4SIP0_MAMSC</name>
<organism evidence="3 4">
    <name type="scientific">Mammaliicoccus sciuri</name>
    <name type="common">Staphylococcus sciuri</name>
    <dbReference type="NCBI Taxonomy" id="1296"/>
    <lineage>
        <taxon>Bacteria</taxon>
        <taxon>Bacillati</taxon>
        <taxon>Bacillota</taxon>
        <taxon>Bacilli</taxon>
        <taxon>Bacillales</taxon>
        <taxon>Staphylococcaceae</taxon>
        <taxon>Mammaliicoccus</taxon>
    </lineage>
</organism>
<dbReference type="AlphaFoldDB" id="A0AAJ4SIP0"/>
<sequence>MDNLIITNSANTFAELLIDYDLFSFKHEREQNASRSISFTAFKTSFAPDIYDLIQNEAILLFRGQQYVIKTTDPKSNNVTLTNDIVAHHIMFEFQNHYIDKDLESEEMNNDSDEELPTPTWTLEQYMEFGFKGNKLGYSYKIVGKFDQRIAIDEVGDKNGIEFLVEGAELFGYIFDADNKTIYIYDDESYERTSDVELIGGYNVDEANVSVNTQEQKTFIKGYGKKKTKTETKNYSPFKPPSLTYNGTFFKEGTWRTQVVGASYEKRFECKWGNETLTWSLKKLSRGGLLDVYLDDELIGRYSCYSHTARSEQIVIARNLSKGWHTFKAVHRGADPNVKEYKTAPTMYVGTEKSTTLNLTAVLKGEDLYHVSHTYYSPYYDKNNAKQAATIYDDNILDEDELRKKLIQELNDEPVVELSTNYLDTEQITERDLVYFKHTGLGFDTMLKVIKITESHPLLNLPVEVDFSNKKTDIIKIQQAINKRIKNVDKQIKSGTLGGSAFVMPNLYSDSVGVVLLDG</sequence>
<proteinExistence type="predicted"/>
<dbReference type="RefSeq" id="WP_126476787.1">
    <property type="nucleotide sequence ID" value="NZ_RXWV01000023.1"/>
</dbReference>
<dbReference type="Gene3D" id="3.55.50.40">
    <property type="match status" value="1"/>
</dbReference>
<reference evidence="3 4" key="1">
    <citation type="submission" date="2018-10" db="EMBL/GenBank/DDBJ databases">
        <title>A collection Staphylococci species genome sequencing.</title>
        <authorList>
            <person name="Cole K."/>
        </authorList>
    </citation>
    <scope>NUCLEOTIDE SEQUENCE [LARGE SCALE GENOMIC DNA]</scope>
    <source>
        <strain evidence="4">NCTC 12218</strain>
    </source>
</reference>
<dbReference type="Pfam" id="PF06605">
    <property type="entry name" value="Prophage_tail"/>
    <property type="match status" value="1"/>
</dbReference>
<dbReference type="InterPro" id="IPR044051">
    <property type="entry name" value="Prophage_tail_N"/>
</dbReference>
<dbReference type="InterPro" id="IPR010572">
    <property type="entry name" value="Tail_dom"/>
</dbReference>
<dbReference type="Proteomes" id="UP000274792">
    <property type="component" value="Unassembled WGS sequence"/>
</dbReference>
<dbReference type="Gene3D" id="2.60.120.260">
    <property type="entry name" value="Galactose-binding domain-like"/>
    <property type="match status" value="1"/>
</dbReference>
<dbReference type="Gene3D" id="6.20.110.10">
    <property type="match status" value="1"/>
</dbReference>
<evidence type="ECO:0000313" key="4">
    <source>
        <dbReference type="Proteomes" id="UP000274792"/>
    </source>
</evidence>
<evidence type="ECO:0000259" key="1">
    <source>
        <dbReference type="Pfam" id="PF06605"/>
    </source>
</evidence>